<dbReference type="CDD" id="cd07067">
    <property type="entry name" value="HP_PGM_like"/>
    <property type="match status" value="1"/>
</dbReference>
<organism evidence="1 2">
    <name type="scientific">Megasphaera vaginalis</name>
    <name type="common">ex Srinivasan et al. 2021</name>
    <dbReference type="NCBI Taxonomy" id="1111454"/>
    <lineage>
        <taxon>Bacteria</taxon>
        <taxon>Bacillati</taxon>
        <taxon>Bacillota</taxon>
        <taxon>Negativicutes</taxon>
        <taxon>Veillonellales</taxon>
        <taxon>Veillonellaceae</taxon>
        <taxon>Megasphaera</taxon>
    </lineage>
</organism>
<evidence type="ECO:0000313" key="1">
    <source>
        <dbReference type="EMBL" id="ERT62564.1"/>
    </source>
</evidence>
<dbReference type="STRING" id="1111454.HMPREF1250_0386"/>
<dbReference type="PANTHER" id="PTHR48100:SF1">
    <property type="entry name" value="HISTIDINE PHOSPHATASE FAMILY PROTEIN-RELATED"/>
    <property type="match status" value="1"/>
</dbReference>
<dbReference type="InterPro" id="IPR013078">
    <property type="entry name" value="His_Pase_superF_clade-1"/>
</dbReference>
<dbReference type="GO" id="GO:0016791">
    <property type="term" value="F:phosphatase activity"/>
    <property type="evidence" value="ECO:0007669"/>
    <property type="project" value="TreeGrafter"/>
</dbReference>
<dbReference type="SMART" id="SM00855">
    <property type="entry name" value="PGAM"/>
    <property type="match status" value="1"/>
</dbReference>
<reference evidence="1 2" key="1">
    <citation type="submission" date="2013-09" db="EMBL/GenBank/DDBJ databases">
        <authorList>
            <person name="Durkin A.S."/>
            <person name="Haft D.R."/>
            <person name="McCorrison J."/>
            <person name="Torralba M."/>
            <person name="Gillis M."/>
            <person name="Haft D.H."/>
            <person name="Methe B."/>
            <person name="Sutton G."/>
            <person name="Nelson K.E."/>
        </authorList>
    </citation>
    <scope>NUCLEOTIDE SEQUENCE [LARGE SCALE GENOMIC DNA]</scope>
    <source>
        <strain evidence="1 2">BV3C16-1</strain>
    </source>
</reference>
<dbReference type="AlphaFoldDB" id="U7UUI6"/>
<protein>
    <submittedName>
        <fullName evidence="1">Histidine phosphatase superfamily (Branch 1)</fullName>
    </submittedName>
</protein>
<dbReference type="Pfam" id="PF00300">
    <property type="entry name" value="His_Phos_1"/>
    <property type="match status" value="1"/>
</dbReference>
<evidence type="ECO:0000313" key="2">
    <source>
        <dbReference type="Proteomes" id="UP000017090"/>
    </source>
</evidence>
<sequence>MKKKTARERKKMKEIWFVRHGESLANAGEATNDHETIPLSLRGREQASAVSDNIPEPELIITSPYLRARETAAPTLQKWPAAKREIWDSVREFVYLAPATCVGTTSVQRRPRVVAYWRAMDPDYCDGSGAESYSQLLCRIRETLQRLRERKESFIVVFTHAQFIRNLLLVAAKEGMADREYMRQFRSSQTVKNGQIIKLEFPC</sequence>
<proteinExistence type="predicted"/>
<keyword evidence="2" id="KW-1185">Reference proteome</keyword>
<name>U7UUI6_9FIRM</name>
<dbReference type="GO" id="GO:0005737">
    <property type="term" value="C:cytoplasm"/>
    <property type="evidence" value="ECO:0007669"/>
    <property type="project" value="TreeGrafter"/>
</dbReference>
<dbReference type="eggNOG" id="COG0406">
    <property type="taxonomic scope" value="Bacteria"/>
</dbReference>
<gene>
    <name evidence="1" type="ORF">HMPREF1250_0386</name>
</gene>
<comment type="caution">
    <text evidence="1">The sequence shown here is derived from an EMBL/GenBank/DDBJ whole genome shotgun (WGS) entry which is preliminary data.</text>
</comment>
<dbReference type="Proteomes" id="UP000017090">
    <property type="component" value="Unassembled WGS sequence"/>
</dbReference>
<dbReference type="PATRIC" id="fig|1111454.3.peg.36"/>
<dbReference type="SUPFAM" id="SSF53254">
    <property type="entry name" value="Phosphoglycerate mutase-like"/>
    <property type="match status" value="1"/>
</dbReference>
<accession>U7UUI6</accession>
<dbReference type="PANTHER" id="PTHR48100">
    <property type="entry name" value="BROAD-SPECIFICITY PHOSPHATASE YOR283W-RELATED"/>
    <property type="match status" value="1"/>
</dbReference>
<dbReference type="Gene3D" id="3.40.50.1240">
    <property type="entry name" value="Phosphoglycerate mutase-like"/>
    <property type="match status" value="1"/>
</dbReference>
<dbReference type="EMBL" id="AWXA01000003">
    <property type="protein sequence ID" value="ERT62564.1"/>
    <property type="molecule type" value="Genomic_DNA"/>
</dbReference>
<dbReference type="InterPro" id="IPR029033">
    <property type="entry name" value="His_PPase_superfam"/>
</dbReference>
<dbReference type="InterPro" id="IPR050275">
    <property type="entry name" value="PGM_Phosphatase"/>
</dbReference>